<feature type="compositionally biased region" description="Low complexity" evidence="1">
    <location>
        <begin position="75"/>
        <end position="103"/>
    </location>
</feature>
<evidence type="ECO:0000313" key="3">
    <source>
        <dbReference type="Proteomes" id="UP000662888"/>
    </source>
</evidence>
<dbReference type="RefSeq" id="WP_206089411.1">
    <property type="nucleotide sequence ID" value="NZ_CP065053.1"/>
</dbReference>
<organism evidence="2 3">
    <name type="scientific">Massilia antarctica</name>
    <dbReference type="NCBI Taxonomy" id="2765360"/>
    <lineage>
        <taxon>Bacteria</taxon>
        <taxon>Pseudomonadati</taxon>
        <taxon>Pseudomonadota</taxon>
        <taxon>Betaproteobacteria</taxon>
        <taxon>Burkholderiales</taxon>
        <taxon>Oxalobacteraceae</taxon>
        <taxon>Telluria group</taxon>
        <taxon>Massilia</taxon>
    </lineage>
</organism>
<dbReference type="EMBL" id="CP065053">
    <property type="protein sequence ID" value="QPI49772.1"/>
    <property type="molecule type" value="Genomic_DNA"/>
</dbReference>
<sequence>MNLTFTPPPPQRHTAALALTVLVHGLLIVGWQYARRLPPVDHDPDQRIQWVTITPQAKPKVPAPPPPPRPEVRKTAGASSAALRPARAAPAPAQPATEQPAEAVTAEAPSTLAPSAADIMQQARRSIGKIDQDLRKAHPGQPITAPVTNGASRLAQGMQAAADAAPNRWYEAPKVTEIIDPGPYSRRRYRVVGANGTYCITVESNHAPDGLDIMKNGIQHKKTTCEKSEQAATEQKW</sequence>
<feature type="region of interest" description="Disordered" evidence="1">
    <location>
        <begin position="52"/>
        <end position="114"/>
    </location>
</feature>
<name>A0AA49A8E8_9BURK</name>
<evidence type="ECO:0008006" key="4">
    <source>
        <dbReference type="Google" id="ProtNLM"/>
    </source>
</evidence>
<proteinExistence type="predicted"/>
<protein>
    <recommendedName>
        <fullName evidence="4">Type II secretion system protein GspG C-terminal domain-containing protein</fullName>
    </recommendedName>
</protein>
<keyword evidence="3" id="KW-1185">Reference proteome</keyword>
<evidence type="ECO:0000313" key="2">
    <source>
        <dbReference type="EMBL" id="QPI49772.1"/>
    </source>
</evidence>
<evidence type="ECO:0000256" key="1">
    <source>
        <dbReference type="SAM" id="MobiDB-lite"/>
    </source>
</evidence>
<gene>
    <name evidence="2" type="ORF">IV454_30875</name>
</gene>
<reference evidence="2 3" key="1">
    <citation type="submission" date="2020-11" db="EMBL/GenBank/DDBJ databases">
        <authorList>
            <person name="Sun Q."/>
        </authorList>
    </citation>
    <scope>NUCLEOTIDE SEQUENCE [LARGE SCALE GENOMIC DNA]</scope>
    <source>
        <strain evidence="2 3">P8398</strain>
    </source>
</reference>
<dbReference type="Proteomes" id="UP000662888">
    <property type="component" value="Chromosome"/>
</dbReference>
<accession>A0AA49A8E8</accession>